<dbReference type="PROSITE" id="PS50158">
    <property type="entry name" value="ZF_CCHC"/>
    <property type="match status" value="1"/>
</dbReference>
<dbReference type="InterPro" id="IPR001878">
    <property type="entry name" value="Znf_CCHC"/>
</dbReference>
<dbReference type="AlphaFoldDB" id="A0A8H6SNB6"/>
<dbReference type="GO" id="GO:0008270">
    <property type="term" value="F:zinc ion binding"/>
    <property type="evidence" value="ECO:0007669"/>
    <property type="project" value="UniProtKB-KW"/>
</dbReference>
<reference evidence="3" key="1">
    <citation type="submission" date="2020-05" db="EMBL/GenBank/DDBJ databases">
        <title>Mycena genomes resolve the evolution of fungal bioluminescence.</title>
        <authorList>
            <person name="Tsai I.J."/>
        </authorList>
    </citation>
    <scope>NUCLEOTIDE SEQUENCE</scope>
    <source>
        <strain evidence="3">171206Taipei</strain>
    </source>
</reference>
<keyword evidence="4" id="KW-1185">Reference proteome</keyword>
<evidence type="ECO:0000313" key="3">
    <source>
        <dbReference type="EMBL" id="KAF7302183.1"/>
    </source>
</evidence>
<keyword evidence="1" id="KW-0479">Metal-binding</keyword>
<keyword evidence="1" id="KW-0862">Zinc</keyword>
<dbReference type="GO" id="GO:0003676">
    <property type="term" value="F:nucleic acid binding"/>
    <property type="evidence" value="ECO:0007669"/>
    <property type="project" value="InterPro"/>
</dbReference>
<organism evidence="3 4">
    <name type="scientific">Mycena indigotica</name>
    <dbReference type="NCBI Taxonomy" id="2126181"/>
    <lineage>
        <taxon>Eukaryota</taxon>
        <taxon>Fungi</taxon>
        <taxon>Dikarya</taxon>
        <taxon>Basidiomycota</taxon>
        <taxon>Agaricomycotina</taxon>
        <taxon>Agaricomycetes</taxon>
        <taxon>Agaricomycetidae</taxon>
        <taxon>Agaricales</taxon>
        <taxon>Marasmiineae</taxon>
        <taxon>Mycenaceae</taxon>
        <taxon>Mycena</taxon>
    </lineage>
</organism>
<protein>
    <submittedName>
        <fullName evidence="3">CCHC-type domain-containing protein</fullName>
    </submittedName>
</protein>
<dbReference type="OrthoDB" id="2943947at2759"/>
<evidence type="ECO:0000313" key="4">
    <source>
        <dbReference type="Proteomes" id="UP000636479"/>
    </source>
</evidence>
<name>A0A8H6SNB6_9AGAR</name>
<sequence>MVLPYYLVASIENIKDLQPDNFATHATIFEEFTRAAGATWVTDEAGTQGALGAADQRLDHEISFLLLTKTHPDYRHHISELSGTRERWHALRQAFISLTFSDRLVAFDQLINIVHDTSQPVSQYSAAIDKLCKRLEGMGMVISDDVKTAILLVRLDALMLPTKKELAKLATPPTFASAAARLRSDAHDAIKLEEPDFMAAIKSERSEPVIPGAFAVQVPSPPSAQAPVEAHANGYNWCSPRSDKDCFRCGREGHRAQFCLSDMPQAVRDWVLRSIAQYRPKLYGPRSERAAAATGVNVDTDEDEDEILRDVLENAMQEYYRRMDSTQAVVRSSAARVVI</sequence>
<dbReference type="RefSeq" id="XP_037220183.1">
    <property type="nucleotide sequence ID" value="XM_037364539.1"/>
</dbReference>
<comment type="caution">
    <text evidence="3">The sequence shown here is derived from an EMBL/GenBank/DDBJ whole genome shotgun (WGS) entry which is preliminary data.</text>
</comment>
<feature type="domain" description="CCHC-type" evidence="2">
    <location>
        <begin position="246"/>
        <end position="259"/>
    </location>
</feature>
<accession>A0A8H6SNB6</accession>
<keyword evidence="1" id="KW-0863">Zinc-finger</keyword>
<gene>
    <name evidence="3" type="ORF">MIND_00785200</name>
</gene>
<dbReference type="GeneID" id="59347055"/>
<proteinExistence type="predicted"/>
<dbReference type="Proteomes" id="UP000636479">
    <property type="component" value="Unassembled WGS sequence"/>
</dbReference>
<dbReference type="EMBL" id="JACAZF010000006">
    <property type="protein sequence ID" value="KAF7302183.1"/>
    <property type="molecule type" value="Genomic_DNA"/>
</dbReference>
<evidence type="ECO:0000259" key="2">
    <source>
        <dbReference type="PROSITE" id="PS50158"/>
    </source>
</evidence>
<evidence type="ECO:0000256" key="1">
    <source>
        <dbReference type="PROSITE-ProRule" id="PRU00047"/>
    </source>
</evidence>